<proteinExistence type="inferred from homology"/>
<feature type="active site" evidence="1">
    <location>
        <position position="121"/>
    </location>
</feature>
<name>A0A176WBP9_MARPO</name>
<evidence type="ECO:0000313" key="5">
    <source>
        <dbReference type="Proteomes" id="UP000077202"/>
    </source>
</evidence>
<protein>
    <recommendedName>
        <fullName evidence="1">acylphosphatase</fullName>
        <ecNumber evidence="1">3.6.1.7</ecNumber>
    </recommendedName>
</protein>
<dbReference type="EMBL" id="LVLJ01001308">
    <property type="protein sequence ID" value="OAE30509.1"/>
    <property type="molecule type" value="Genomic_DNA"/>
</dbReference>
<evidence type="ECO:0000256" key="2">
    <source>
        <dbReference type="RuleBase" id="RU004168"/>
    </source>
</evidence>
<organism evidence="4 5">
    <name type="scientific">Marchantia polymorpha subsp. ruderalis</name>
    <dbReference type="NCBI Taxonomy" id="1480154"/>
    <lineage>
        <taxon>Eukaryota</taxon>
        <taxon>Viridiplantae</taxon>
        <taxon>Streptophyta</taxon>
        <taxon>Embryophyta</taxon>
        <taxon>Marchantiophyta</taxon>
        <taxon>Marchantiopsida</taxon>
        <taxon>Marchantiidae</taxon>
        <taxon>Marchantiales</taxon>
        <taxon>Marchantiaceae</taxon>
        <taxon>Marchantia</taxon>
    </lineage>
</organism>
<reference evidence="4" key="1">
    <citation type="submission" date="2016-03" db="EMBL/GenBank/DDBJ databases">
        <title>Mechanisms controlling the formation of the plant cell surface in tip-growing cells are functionally conserved among land plants.</title>
        <authorList>
            <person name="Honkanen S."/>
            <person name="Jones V.A."/>
            <person name="Morieri G."/>
            <person name="Champion C."/>
            <person name="Hetherington A.J."/>
            <person name="Kelly S."/>
            <person name="Saint-Marcoux D."/>
            <person name="Proust H."/>
            <person name="Prescott H."/>
            <person name="Dolan L."/>
        </authorList>
    </citation>
    <scope>NUCLEOTIDE SEQUENCE [LARGE SCALE GENOMIC DNA]</scope>
    <source>
        <tissue evidence="4">Whole gametophyte</tissue>
    </source>
</reference>
<dbReference type="PROSITE" id="PS00151">
    <property type="entry name" value="ACYLPHOSPHATASE_2"/>
    <property type="match status" value="1"/>
</dbReference>
<dbReference type="InterPro" id="IPR001792">
    <property type="entry name" value="Acylphosphatase-like_dom"/>
</dbReference>
<dbReference type="Proteomes" id="UP000077202">
    <property type="component" value="Unassembled WGS sequence"/>
</dbReference>
<dbReference type="Gene3D" id="3.30.70.100">
    <property type="match status" value="1"/>
</dbReference>
<evidence type="ECO:0000259" key="3">
    <source>
        <dbReference type="PROSITE" id="PS51160"/>
    </source>
</evidence>
<dbReference type="PANTHER" id="PTHR47268:SF4">
    <property type="entry name" value="ACYLPHOSPHATASE"/>
    <property type="match status" value="1"/>
</dbReference>
<evidence type="ECO:0000313" key="4">
    <source>
        <dbReference type="EMBL" id="OAE30509.1"/>
    </source>
</evidence>
<dbReference type="PRINTS" id="PR00112">
    <property type="entry name" value="ACYLPHPHTASE"/>
</dbReference>
<comment type="catalytic activity">
    <reaction evidence="1">
        <text>an acyl phosphate + H2O = a carboxylate + phosphate + H(+)</text>
        <dbReference type="Rhea" id="RHEA:14965"/>
        <dbReference type="ChEBI" id="CHEBI:15377"/>
        <dbReference type="ChEBI" id="CHEBI:15378"/>
        <dbReference type="ChEBI" id="CHEBI:29067"/>
        <dbReference type="ChEBI" id="CHEBI:43474"/>
        <dbReference type="ChEBI" id="CHEBI:59918"/>
        <dbReference type="EC" id="3.6.1.7"/>
    </reaction>
</comment>
<dbReference type="InterPro" id="IPR017968">
    <property type="entry name" value="Acylphosphatase_CS"/>
</dbReference>
<feature type="active site" evidence="1">
    <location>
        <position position="139"/>
    </location>
</feature>
<dbReference type="AlphaFoldDB" id="A0A176WBP9"/>
<feature type="domain" description="Acylphosphatase-like" evidence="3">
    <location>
        <begin position="106"/>
        <end position="192"/>
    </location>
</feature>
<comment type="caution">
    <text evidence="4">The sequence shown here is derived from an EMBL/GenBank/DDBJ whole genome shotgun (WGS) entry which is preliminary data.</text>
</comment>
<dbReference type="PROSITE" id="PS51160">
    <property type="entry name" value="ACYLPHOSPHATASE_3"/>
    <property type="match status" value="1"/>
</dbReference>
<evidence type="ECO:0000256" key="1">
    <source>
        <dbReference type="PROSITE-ProRule" id="PRU00520"/>
    </source>
</evidence>
<gene>
    <name evidence="4" type="ORF">AXG93_424s1020</name>
</gene>
<sequence length="195" mass="20525">MGLRSIASNDMVLRSSLLASGCGGTSAAVNLLQIRSWRRSVPSLCYISAGGRVMLFAACAGVRSSTSAASAATAAAAARGVVRMSATPVDGQNPSIVMNDENLTKSVMVRIKGKVQGVFYRNWTVETAKQLGVDGWVRNNKDGSVEAVFSGKSAAVDSLLEKCEAGPPAAKVSNVEATPYKEDVPKGFERRPTIW</sequence>
<dbReference type="PANTHER" id="PTHR47268">
    <property type="entry name" value="ACYLPHOSPHATASE"/>
    <property type="match status" value="1"/>
</dbReference>
<dbReference type="InterPro" id="IPR020456">
    <property type="entry name" value="Acylphosphatase"/>
</dbReference>
<dbReference type="SUPFAM" id="SSF54975">
    <property type="entry name" value="Acylphosphatase/BLUF domain-like"/>
    <property type="match status" value="1"/>
</dbReference>
<dbReference type="Pfam" id="PF00708">
    <property type="entry name" value="Acylphosphatase"/>
    <property type="match status" value="1"/>
</dbReference>
<comment type="similarity">
    <text evidence="2">Belongs to the acylphosphatase family.</text>
</comment>
<keyword evidence="1" id="KW-0378">Hydrolase</keyword>
<dbReference type="EC" id="3.6.1.7" evidence="1"/>
<dbReference type="InterPro" id="IPR036046">
    <property type="entry name" value="Acylphosphatase-like_dom_sf"/>
</dbReference>
<accession>A0A176WBP9</accession>
<keyword evidence="5" id="KW-1185">Reference proteome</keyword>
<dbReference type="GO" id="GO:0003998">
    <property type="term" value="F:acylphosphatase activity"/>
    <property type="evidence" value="ECO:0007669"/>
    <property type="project" value="UniProtKB-EC"/>
</dbReference>